<evidence type="ECO:0000313" key="1">
    <source>
        <dbReference type="EMBL" id="GAI15538.1"/>
    </source>
</evidence>
<sequence>MRWTAMQAKVTKLSEPHRLGIQDGANERIHVCMYAMCYAQATRISSHLISPLVSDWDRRYRH</sequence>
<gene>
    <name evidence="1" type="ORF">S06H3_20647</name>
</gene>
<comment type="caution">
    <text evidence="1">The sequence shown here is derived from an EMBL/GenBank/DDBJ whole genome shotgun (WGS) entry which is preliminary data.</text>
</comment>
<dbReference type="EMBL" id="BARV01010719">
    <property type="protein sequence ID" value="GAI15538.1"/>
    <property type="molecule type" value="Genomic_DNA"/>
</dbReference>
<organism evidence="1">
    <name type="scientific">marine sediment metagenome</name>
    <dbReference type="NCBI Taxonomy" id="412755"/>
    <lineage>
        <taxon>unclassified sequences</taxon>
        <taxon>metagenomes</taxon>
        <taxon>ecological metagenomes</taxon>
    </lineage>
</organism>
<accession>X1L926</accession>
<reference evidence="1" key="1">
    <citation type="journal article" date="2014" name="Front. Microbiol.">
        <title>High frequency of phylogenetically diverse reductive dehalogenase-homologous genes in deep subseafloor sedimentary metagenomes.</title>
        <authorList>
            <person name="Kawai M."/>
            <person name="Futagami T."/>
            <person name="Toyoda A."/>
            <person name="Takaki Y."/>
            <person name="Nishi S."/>
            <person name="Hori S."/>
            <person name="Arai W."/>
            <person name="Tsubouchi T."/>
            <person name="Morono Y."/>
            <person name="Uchiyama I."/>
            <person name="Ito T."/>
            <person name="Fujiyama A."/>
            <person name="Inagaki F."/>
            <person name="Takami H."/>
        </authorList>
    </citation>
    <scope>NUCLEOTIDE SEQUENCE</scope>
    <source>
        <strain evidence="1">Expedition CK06-06</strain>
    </source>
</reference>
<feature type="non-terminal residue" evidence="1">
    <location>
        <position position="62"/>
    </location>
</feature>
<proteinExistence type="predicted"/>
<dbReference type="AlphaFoldDB" id="X1L926"/>
<protein>
    <submittedName>
        <fullName evidence="1">Uncharacterized protein</fullName>
    </submittedName>
</protein>
<name>X1L926_9ZZZZ</name>